<reference evidence="1 2" key="1">
    <citation type="submission" date="2019-06" db="EMBL/GenBank/DDBJ databases">
        <title>Sequencing the genomes of 1000 actinobacteria strains.</title>
        <authorList>
            <person name="Klenk H.-P."/>
        </authorList>
    </citation>
    <scope>NUCLEOTIDE SEQUENCE [LARGE SCALE GENOMIC DNA]</scope>
    <source>
        <strain evidence="1 2">DSM 20169</strain>
    </source>
</reference>
<evidence type="ECO:0000313" key="1">
    <source>
        <dbReference type="EMBL" id="TQL86772.1"/>
    </source>
</evidence>
<protein>
    <submittedName>
        <fullName evidence="1">Putative ATPase</fullName>
    </submittedName>
</protein>
<keyword evidence="2" id="KW-1185">Reference proteome</keyword>
<dbReference type="Gene3D" id="3.40.50.300">
    <property type="entry name" value="P-loop containing nucleotide triphosphate hydrolases"/>
    <property type="match status" value="1"/>
</dbReference>
<dbReference type="EMBL" id="VFOX01000001">
    <property type="protein sequence ID" value="TQL86772.1"/>
    <property type="molecule type" value="Genomic_DNA"/>
</dbReference>
<dbReference type="Proteomes" id="UP000317209">
    <property type="component" value="Unassembled WGS sequence"/>
</dbReference>
<evidence type="ECO:0000313" key="2">
    <source>
        <dbReference type="Proteomes" id="UP000317209"/>
    </source>
</evidence>
<gene>
    <name evidence="1" type="ORF">FB560_2436</name>
</gene>
<dbReference type="AlphaFoldDB" id="A0A543BPP2"/>
<accession>A0A543BPP2</accession>
<name>A0A543BPP2_9MICO</name>
<sequence length="448" mass="49201">MLAEGSISFRRLTALTGVHGAGKSYLLSAVAGGLPGWQVGGNLPIESSQSEAEFSGEYSLALRAGAPAEIVHFSRPVTWKQRQEFDASLHPLRATRLTPYAALDELAYFTQNLSPAWPSVPGDLSNLKRSHVDALRAITGYSYETVTYGQYGERDEDFPYFRVERDSRTLDAQTMSASEFWVHWVIWHLRSADENEVVLIDEPETFLAEPGHRPFVDEIARMALESGCQVIIATHSATMIRRIPAALVRQVSSTAGGALTSEVVSTEALLRALGRSPAPVSLLVFVEDEMARTVVRFLLRRFATDHVTQVDIIDSGGKDDAVRGARIARRSRQLGTVAVLDGDQRDLYDDETILFIPGTSEPEALLMDVLRSRGRDAGDRLGVTSSDLLIAIDAARFVAHQRVFEVMSGALDVPPADLIRVALTLWLEDDSIATAARRLVEQTLALFP</sequence>
<organism evidence="1 2">
    <name type="scientific">Microbacterium saperdae</name>
    <dbReference type="NCBI Taxonomy" id="69368"/>
    <lineage>
        <taxon>Bacteria</taxon>
        <taxon>Bacillati</taxon>
        <taxon>Actinomycetota</taxon>
        <taxon>Actinomycetes</taxon>
        <taxon>Micrococcales</taxon>
        <taxon>Microbacteriaceae</taxon>
        <taxon>Microbacterium</taxon>
    </lineage>
</organism>
<dbReference type="SUPFAM" id="SSF52540">
    <property type="entry name" value="P-loop containing nucleoside triphosphate hydrolases"/>
    <property type="match status" value="1"/>
</dbReference>
<dbReference type="InterPro" id="IPR027417">
    <property type="entry name" value="P-loop_NTPase"/>
</dbReference>
<proteinExistence type="predicted"/>
<comment type="caution">
    <text evidence="1">The sequence shown here is derived from an EMBL/GenBank/DDBJ whole genome shotgun (WGS) entry which is preliminary data.</text>
</comment>